<keyword evidence="2" id="KW-1185">Reference proteome</keyword>
<accession>A0ABT4MWP8</accession>
<dbReference type="InterPro" id="IPR044855">
    <property type="entry name" value="CoA-Trfase_III_dom3_sf"/>
</dbReference>
<dbReference type="InterPro" id="IPR050509">
    <property type="entry name" value="CoA-transferase_III"/>
</dbReference>
<reference evidence="1" key="1">
    <citation type="submission" date="2022-12" db="EMBL/GenBank/DDBJ databases">
        <authorList>
            <person name="Krivoruchko A.V."/>
            <person name="Elkin A."/>
        </authorList>
    </citation>
    <scope>NUCLEOTIDE SEQUENCE</scope>
    <source>
        <strain evidence="1">IEGM 1388</strain>
    </source>
</reference>
<organism evidence="1 2">
    <name type="scientific">Gordonia rubripertincta</name>
    <name type="common">Rhodococcus corallinus</name>
    <dbReference type="NCBI Taxonomy" id="36822"/>
    <lineage>
        <taxon>Bacteria</taxon>
        <taxon>Bacillati</taxon>
        <taxon>Actinomycetota</taxon>
        <taxon>Actinomycetes</taxon>
        <taxon>Mycobacteriales</taxon>
        <taxon>Gordoniaceae</taxon>
        <taxon>Gordonia</taxon>
    </lineage>
</organism>
<proteinExistence type="predicted"/>
<dbReference type="Gene3D" id="3.40.50.10540">
    <property type="entry name" value="Crotonobetainyl-coa:carnitine coa-transferase, domain 1"/>
    <property type="match status" value="1"/>
</dbReference>
<evidence type="ECO:0000313" key="1">
    <source>
        <dbReference type="EMBL" id="MCZ4551438.1"/>
    </source>
</evidence>
<gene>
    <name evidence="1" type="ORF">O4213_15710</name>
</gene>
<evidence type="ECO:0000313" key="2">
    <source>
        <dbReference type="Proteomes" id="UP001067235"/>
    </source>
</evidence>
<dbReference type="Proteomes" id="UP001067235">
    <property type="component" value="Unassembled WGS sequence"/>
</dbReference>
<dbReference type="PANTHER" id="PTHR48228">
    <property type="entry name" value="SUCCINYL-COA--D-CITRAMALATE COA-TRANSFERASE"/>
    <property type="match status" value="1"/>
</dbReference>
<keyword evidence="1" id="KW-0808">Transferase</keyword>
<dbReference type="EMBL" id="JAPWIE010000004">
    <property type="protein sequence ID" value="MCZ4551438.1"/>
    <property type="molecule type" value="Genomic_DNA"/>
</dbReference>
<protein>
    <submittedName>
        <fullName evidence="1">CoA transferase</fullName>
    </submittedName>
</protein>
<dbReference type="PANTHER" id="PTHR48228:SF5">
    <property type="entry name" value="ALPHA-METHYLACYL-COA RACEMASE"/>
    <property type="match status" value="1"/>
</dbReference>
<dbReference type="SUPFAM" id="SSF89796">
    <property type="entry name" value="CoA-transferase family III (CaiB/BaiF)"/>
    <property type="match status" value="1"/>
</dbReference>
<dbReference type="RefSeq" id="WP_301572270.1">
    <property type="nucleotide sequence ID" value="NZ_JAPWIE010000004.1"/>
</dbReference>
<comment type="caution">
    <text evidence="1">The sequence shown here is derived from an EMBL/GenBank/DDBJ whole genome shotgun (WGS) entry which is preliminary data.</text>
</comment>
<dbReference type="InterPro" id="IPR003673">
    <property type="entry name" value="CoA-Trfase_fam_III"/>
</dbReference>
<dbReference type="Gene3D" id="3.30.1540.10">
    <property type="entry name" value="formyl-coa transferase, domain 3"/>
    <property type="match status" value="1"/>
</dbReference>
<sequence length="359" mass="37927">MTGPHQPWLPLRGVRILDLTSMLPGGTATRLLVDLGAHVTKIEPLAGDPVRALHPRVEPDSSVQHRYLDGGKQSVRVDLKDPAGLERVRMLAAEADAVIESFRPGVAARLGVGYSDLSSMNSRLVYLSLSGYGQSGPRASSAGHDVNFVSLTGILGGSDRLPTVQVADVSGGMLAALGIVAGLREAQAEGVGRHLDVSLADSALFVAGLQTVATLAGDITDGDTAAAPLDGSSPCYRIYRARDGINVAVGALEPKFWARIAELVDRPDWVPRQFDPDLIPDVAELIGSQPGSHWKNVLERADTCVTVEQSAWEVSADEHFVGRGSVTSGAIDGVRTWRIGTPFQAVARAGSVHRSAIDQ</sequence>
<dbReference type="Pfam" id="PF02515">
    <property type="entry name" value="CoA_transf_3"/>
    <property type="match status" value="1"/>
</dbReference>
<name>A0ABT4MWP8_GORRU</name>
<dbReference type="InterPro" id="IPR023606">
    <property type="entry name" value="CoA-Trfase_III_dom_1_sf"/>
</dbReference>
<dbReference type="GO" id="GO:0016740">
    <property type="term" value="F:transferase activity"/>
    <property type="evidence" value="ECO:0007669"/>
    <property type="project" value="UniProtKB-KW"/>
</dbReference>